<organism evidence="1">
    <name type="scientific">Bacillus thuringiensis DB27</name>
    <dbReference type="NCBI Taxonomy" id="1431339"/>
    <lineage>
        <taxon>Bacteria</taxon>
        <taxon>Bacillati</taxon>
        <taxon>Bacillota</taxon>
        <taxon>Bacilli</taxon>
        <taxon>Bacillales</taxon>
        <taxon>Bacillaceae</taxon>
        <taxon>Bacillus</taxon>
        <taxon>Bacillus cereus group</taxon>
    </lineage>
</organism>
<gene>
    <name evidence="1" type="ORF">BTDB27_p000201</name>
</gene>
<reference evidence="1" key="2">
    <citation type="submission" date="2014-01" db="EMBL/GenBank/DDBJ databases">
        <authorList>
            <person name="Aslett M."/>
        </authorList>
    </citation>
    <scope>NUCLEOTIDE SEQUENCE [LARGE SCALE GENOMIC DNA]</scope>
    <source>
        <strain evidence="1">DB27</strain>
    </source>
</reference>
<evidence type="ECO:0000313" key="1">
    <source>
        <dbReference type="EMBL" id="CDN39538.1"/>
    </source>
</evidence>
<dbReference type="EMBL" id="HG810024">
    <property type="protein sequence ID" value="CDN39538.1"/>
    <property type="molecule type" value="Genomic_DNA"/>
</dbReference>
<sequence>MHYGLILIQGYYNLAIDFDFTRTMTSPILTTNPFMLTNKQPVNVVYYIFPDAYTPRYLGNSSKIQLSEWINGSTSLEIGSYEIATYPITNILDGQYKIRLLYATI</sequence>
<dbReference type="Gene3D" id="2.60.120.260">
    <property type="entry name" value="Galactose-binding domain-like"/>
    <property type="match status" value="1"/>
</dbReference>
<dbReference type="AlphaFoldDB" id="W8YDG8"/>
<dbReference type="Proteomes" id="UP000030682">
    <property type="component" value="Unassembled WGS sequence"/>
</dbReference>
<name>W8YDG8_BACTU</name>
<protein>
    <submittedName>
        <fullName evidence="1">Uncharacterized protein</fullName>
    </submittedName>
</protein>
<dbReference type="HOGENOM" id="CLU_2231221_0_0_9"/>
<accession>W8YDG8</accession>
<proteinExistence type="predicted"/>
<reference evidence="1" key="1">
    <citation type="submission" date="2014-01" db="EMBL/GenBank/DDBJ databases">
        <title>Draft genome sequence of highly nematicidal Bacillus thuringiensis DB27.</title>
        <authorList>
            <person name="Iatsenko I."/>
            <person name="Pickard D."/>
            <person name="Corton C."/>
            <person name="Dougan G."/>
            <person name="Sommer R.J."/>
        </authorList>
    </citation>
    <scope>NUCLEOTIDE SEQUENCE [LARGE SCALE GENOMIC DNA]</scope>
    <source>
        <strain evidence="1">DB27</strain>
    </source>
</reference>